<evidence type="ECO:0000313" key="6">
    <source>
        <dbReference type="EMBL" id="QDT13581.1"/>
    </source>
</evidence>
<keyword evidence="6" id="KW-0378">Hydrolase</keyword>
<dbReference type="InterPro" id="IPR015854">
    <property type="entry name" value="ABC_transpr_LolD-like"/>
</dbReference>
<dbReference type="GO" id="GO:0022857">
    <property type="term" value="F:transmembrane transporter activity"/>
    <property type="evidence" value="ECO:0007669"/>
    <property type="project" value="TreeGrafter"/>
</dbReference>
<dbReference type="InterPro" id="IPR027417">
    <property type="entry name" value="P-loop_NTPase"/>
</dbReference>
<dbReference type="Proteomes" id="UP000319817">
    <property type="component" value="Chromosome"/>
</dbReference>
<dbReference type="AlphaFoldDB" id="A0A517P2I6"/>
<organism evidence="6 7">
    <name type="scientific">Stieleria marina</name>
    <dbReference type="NCBI Taxonomy" id="1930275"/>
    <lineage>
        <taxon>Bacteria</taxon>
        <taxon>Pseudomonadati</taxon>
        <taxon>Planctomycetota</taxon>
        <taxon>Planctomycetia</taxon>
        <taxon>Pirellulales</taxon>
        <taxon>Pirellulaceae</taxon>
        <taxon>Stieleria</taxon>
    </lineage>
</organism>
<dbReference type="GO" id="GO:0016887">
    <property type="term" value="F:ATP hydrolysis activity"/>
    <property type="evidence" value="ECO:0007669"/>
    <property type="project" value="InterPro"/>
</dbReference>
<dbReference type="PROSITE" id="PS50893">
    <property type="entry name" value="ABC_TRANSPORTER_2"/>
    <property type="match status" value="1"/>
</dbReference>
<dbReference type="GO" id="GO:0005886">
    <property type="term" value="C:plasma membrane"/>
    <property type="evidence" value="ECO:0007669"/>
    <property type="project" value="TreeGrafter"/>
</dbReference>
<dbReference type="InterPro" id="IPR017911">
    <property type="entry name" value="MacB-like_ATP-bd"/>
</dbReference>
<keyword evidence="2" id="KW-0547">Nucleotide-binding</keyword>
<dbReference type="EC" id="3.6.3.-" evidence="6"/>
<evidence type="ECO:0000259" key="5">
    <source>
        <dbReference type="PROSITE" id="PS50893"/>
    </source>
</evidence>
<dbReference type="PANTHER" id="PTHR24220">
    <property type="entry name" value="IMPORT ATP-BINDING PROTEIN"/>
    <property type="match status" value="1"/>
</dbReference>
<sequence>MATLKVDHLAKSYPMAGESLHVLTDVSMELSGGDSLAIVGPSGCGKSTLLQILGTLDQPDSGSVLIDNANPFELNESQLAAFRGKQIGFIFQDHHLLPQLSVMENVLVPTLAVGKPSAEDLSRAGELLEAVGLASRTGHLPSELSGGERERVAIARALLMQPTLILADEPTGNLDRTTADSVTQLLLELQKSSGAILITVTHSDTLAAAMDSQRVLEDGKLV</sequence>
<feature type="domain" description="ABC transporter" evidence="5">
    <location>
        <begin position="4"/>
        <end position="222"/>
    </location>
</feature>
<proteinExistence type="inferred from homology"/>
<evidence type="ECO:0000256" key="3">
    <source>
        <dbReference type="ARBA" id="ARBA00022840"/>
    </source>
</evidence>
<dbReference type="PANTHER" id="PTHR24220:SF689">
    <property type="entry name" value="LIPOPROTEIN-RELEASING SYSTEM ATP-BINDING PROTEIN LOLD"/>
    <property type="match status" value="1"/>
</dbReference>
<dbReference type="Pfam" id="PF00005">
    <property type="entry name" value="ABC_tran"/>
    <property type="match status" value="1"/>
</dbReference>
<dbReference type="CDD" id="cd03255">
    <property type="entry name" value="ABC_MJ0796_LolCDE_FtsE"/>
    <property type="match status" value="1"/>
</dbReference>
<dbReference type="InterPro" id="IPR003593">
    <property type="entry name" value="AAA+_ATPase"/>
</dbReference>
<dbReference type="InterPro" id="IPR003439">
    <property type="entry name" value="ABC_transporter-like_ATP-bd"/>
</dbReference>
<dbReference type="OrthoDB" id="273392at2"/>
<reference evidence="6 7" key="1">
    <citation type="submission" date="2019-02" db="EMBL/GenBank/DDBJ databases">
        <title>Deep-cultivation of Planctomycetes and their phenomic and genomic characterization uncovers novel biology.</title>
        <authorList>
            <person name="Wiegand S."/>
            <person name="Jogler M."/>
            <person name="Boedeker C."/>
            <person name="Pinto D."/>
            <person name="Vollmers J."/>
            <person name="Rivas-Marin E."/>
            <person name="Kohn T."/>
            <person name="Peeters S.H."/>
            <person name="Heuer A."/>
            <person name="Rast P."/>
            <person name="Oberbeckmann S."/>
            <person name="Bunk B."/>
            <person name="Jeske O."/>
            <person name="Meyerdierks A."/>
            <person name="Storesund J.E."/>
            <person name="Kallscheuer N."/>
            <person name="Luecker S."/>
            <person name="Lage O.M."/>
            <person name="Pohl T."/>
            <person name="Merkel B.J."/>
            <person name="Hornburger P."/>
            <person name="Mueller R.-W."/>
            <person name="Bruemmer F."/>
            <person name="Labrenz M."/>
            <person name="Spormann A.M."/>
            <person name="Op den Camp H."/>
            <person name="Overmann J."/>
            <person name="Amann R."/>
            <person name="Jetten M.S.M."/>
            <person name="Mascher T."/>
            <person name="Medema M.H."/>
            <person name="Devos D.P."/>
            <person name="Kaster A.-K."/>
            <person name="Ovreas L."/>
            <person name="Rohde M."/>
            <person name="Galperin M.Y."/>
            <person name="Jogler C."/>
        </authorList>
    </citation>
    <scope>NUCLEOTIDE SEQUENCE [LARGE SCALE GENOMIC DNA]</scope>
    <source>
        <strain evidence="6 7">K23_9</strain>
    </source>
</reference>
<keyword evidence="1" id="KW-0813">Transport</keyword>
<evidence type="ECO:0000256" key="1">
    <source>
        <dbReference type="ARBA" id="ARBA00022448"/>
    </source>
</evidence>
<comment type="similarity">
    <text evidence="4">Belongs to the ABC transporter superfamily. Macrolide exporter (TC 3.A.1.122) family.</text>
</comment>
<dbReference type="GO" id="GO:0005524">
    <property type="term" value="F:ATP binding"/>
    <property type="evidence" value="ECO:0007669"/>
    <property type="project" value="UniProtKB-KW"/>
</dbReference>
<evidence type="ECO:0000313" key="7">
    <source>
        <dbReference type="Proteomes" id="UP000319817"/>
    </source>
</evidence>
<protein>
    <submittedName>
        <fullName evidence="6">Lipoprotein-releasing system ATP-binding protein LolD</fullName>
        <ecNumber evidence="6">3.6.3.-</ecNumber>
    </submittedName>
</protein>
<evidence type="ECO:0000256" key="4">
    <source>
        <dbReference type="ARBA" id="ARBA00038388"/>
    </source>
</evidence>
<keyword evidence="6" id="KW-0449">Lipoprotein</keyword>
<name>A0A517P2I6_9BACT</name>
<dbReference type="SUPFAM" id="SSF52540">
    <property type="entry name" value="P-loop containing nucleoside triphosphate hydrolases"/>
    <property type="match status" value="1"/>
</dbReference>
<keyword evidence="7" id="KW-1185">Reference proteome</keyword>
<dbReference type="FunFam" id="3.40.50.300:FF:000032">
    <property type="entry name" value="Export ABC transporter ATP-binding protein"/>
    <property type="match status" value="1"/>
</dbReference>
<dbReference type="SMART" id="SM00382">
    <property type="entry name" value="AAA"/>
    <property type="match status" value="1"/>
</dbReference>
<dbReference type="Gene3D" id="3.40.50.300">
    <property type="entry name" value="P-loop containing nucleotide triphosphate hydrolases"/>
    <property type="match status" value="1"/>
</dbReference>
<keyword evidence="3 6" id="KW-0067">ATP-binding</keyword>
<evidence type="ECO:0000256" key="2">
    <source>
        <dbReference type="ARBA" id="ARBA00022741"/>
    </source>
</evidence>
<accession>A0A517P2I6</accession>
<dbReference type="RefSeq" id="WP_145421291.1">
    <property type="nucleotide sequence ID" value="NZ_CP036526.1"/>
</dbReference>
<gene>
    <name evidence="6" type="primary">lolD_7</name>
    <name evidence="6" type="ORF">K239x_56010</name>
</gene>
<dbReference type="GO" id="GO:0098796">
    <property type="term" value="C:membrane protein complex"/>
    <property type="evidence" value="ECO:0007669"/>
    <property type="project" value="UniProtKB-ARBA"/>
</dbReference>
<dbReference type="EMBL" id="CP036526">
    <property type="protein sequence ID" value="QDT13581.1"/>
    <property type="molecule type" value="Genomic_DNA"/>
</dbReference>